<feature type="transmembrane region" description="Helical" evidence="6">
    <location>
        <begin position="256"/>
        <end position="280"/>
    </location>
</feature>
<dbReference type="AlphaFoldDB" id="A0A439D987"/>
<accession>A0A439D987</accession>
<gene>
    <name evidence="8" type="ORF">EKO27_g4113</name>
</gene>
<evidence type="ECO:0000259" key="7">
    <source>
        <dbReference type="Pfam" id="PF20684"/>
    </source>
</evidence>
<evidence type="ECO:0000313" key="9">
    <source>
        <dbReference type="Proteomes" id="UP000286045"/>
    </source>
</evidence>
<organism evidence="8 9">
    <name type="scientific">Xylaria grammica</name>
    <dbReference type="NCBI Taxonomy" id="363999"/>
    <lineage>
        <taxon>Eukaryota</taxon>
        <taxon>Fungi</taxon>
        <taxon>Dikarya</taxon>
        <taxon>Ascomycota</taxon>
        <taxon>Pezizomycotina</taxon>
        <taxon>Sordariomycetes</taxon>
        <taxon>Xylariomycetidae</taxon>
        <taxon>Xylariales</taxon>
        <taxon>Xylariaceae</taxon>
        <taxon>Xylaria</taxon>
    </lineage>
</organism>
<evidence type="ECO:0000256" key="2">
    <source>
        <dbReference type="ARBA" id="ARBA00022692"/>
    </source>
</evidence>
<feature type="transmembrane region" description="Helical" evidence="6">
    <location>
        <begin position="181"/>
        <end position="205"/>
    </location>
</feature>
<dbReference type="STRING" id="363999.A0A439D987"/>
<dbReference type="InterPro" id="IPR049326">
    <property type="entry name" value="Rhodopsin_dom_fungi"/>
</dbReference>
<feature type="transmembrane region" description="Helical" evidence="6">
    <location>
        <begin position="217"/>
        <end position="236"/>
    </location>
</feature>
<keyword evidence="9" id="KW-1185">Reference proteome</keyword>
<evidence type="ECO:0000256" key="5">
    <source>
        <dbReference type="ARBA" id="ARBA00038359"/>
    </source>
</evidence>
<protein>
    <recommendedName>
        <fullName evidence="7">Rhodopsin domain-containing protein</fullName>
    </recommendedName>
</protein>
<dbReference type="Proteomes" id="UP000286045">
    <property type="component" value="Unassembled WGS sequence"/>
</dbReference>
<feature type="transmembrane region" description="Helical" evidence="6">
    <location>
        <begin position="54"/>
        <end position="76"/>
    </location>
</feature>
<comment type="caution">
    <text evidence="8">The sequence shown here is derived from an EMBL/GenBank/DDBJ whole genome shotgun (WGS) entry which is preliminary data.</text>
</comment>
<comment type="similarity">
    <text evidence="5">Belongs to the SAT4 family.</text>
</comment>
<keyword evidence="3 6" id="KW-1133">Transmembrane helix</keyword>
<dbReference type="PANTHER" id="PTHR33048:SF8">
    <property type="entry name" value="INTEGRAL MEMBRANE PROTEIN-RELATED"/>
    <property type="match status" value="1"/>
</dbReference>
<dbReference type="PANTHER" id="PTHR33048">
    <property type="entry name" value="PTH11-LIKE INTEGRAL MEMBRANE PROTEIN (AFU_ORTHOLOGUE AFUA_5G11245)"/>
    <property type="match status" value="1"/>
</dbReference>
<feature type="domain" description="Rhodopsin" evidence="7">
    <location>
        <begin position="38"/>
        <end position="284"/>
    </location>
</feature>
<feature type="transmembrane region" description="Helical" evidence="6">
    <location>
        <begin position="107"/>
        <end position="128"/>
    </location>
</feature>
<evidence type="ECO:0000256" key="6">
    <source>
        <dbReference type="SAM" id="Phobius"/>
    </source>
</evidence>
<sequence>MSSQSSQVSPPIDYYDNGPGIVASTSVLAFLATVAVALRFWARRLAGVPYALDDYLILAGLLTRHIELVADIIIVVGGGLGRDYRLVLADGPGTVVVLYKSIFAGEVVYGFSSSIVKLAVLALIWRIFPTRTIKIVGIALACVTVSWTIAIEIVNFLQCRPLRAFWQLELQSLPETQCLDLILYFLLNSIANTIIDFIALVLPIHEILKLQMSRSKKLVVCSIFLLGSIAFAASLARTISTAIIHVQGITNFTKQFVVSGVATFVEIYVGIVGACIPVLAPVYHRLRFGKASNTTPRGSVKRTPLIGSSSNKYGQDILRIDQGPYDQLRDDELATVVNDTSDSYLEHGRMNDMNIPLRGLGGVSRESVPAGPPILSTHTQQQYI</sequence>
<reference evidence="8 9" key="1">
    <citation type="submission" date="2018-12" db="EMBL/GenBank/DDBJ databases">
        <title>Draft genome sequence of Xylaria grammica IHI A82.</title>
        <authorList>
            <person name="Buettner E."/>
            <person name="Kellner H."/>
        </authorList>
    </citation>
    <scope>NUCLEOTIDE SEQUENCE [LARGE SCALE GENOMIC DNA]</scope>
    <source>
        <strain evidence="8 9">IHI A82</strain>
    </source>
</reference>
<dbReference type="GO" id="GO:0016020">
    <property type="term" value="C:membrane"/>
    <property type="evidence" value="ECO:0007669"/>
    <property type="project" value="UniProtKB-SubCell"/>
</dbReference>
<feature type="transmembrane region" description="Helical" evidence="6">
    <location>
        <begin position="20"/>
        <end position="42"/>
    </location>
</feature>
<feature type="transmembrane region" description="Helical" evidence="6">
    <location>
        <begin position="135"/>
        <end position="157"/>
    </location>
</feature>
<dbReference type="EMBL" id="RYZI01000094">
    <property type="protein sequence ID" value="RWA10970.1"/>
    <property type="molecule type" value="Genomic_DNA"/>
</dbReference>
<dbReference type="InterPro" id="IPR052337">
    <property type="entry name" value="SAT4-like"/>
</dbReference>
<evidence type="ECO:0000256" key="4">
    <source>
        <dbReference type="ARBA" id="ARBA00023136"/>
    </source>
</evidence>
<keyword evidence="2 6" id="KW-0812">Transmembrane</keyword>
<comment type="subcellular location">
    <subcellularLocation>
        <location evidence="1">Membrane</location>
        <topology evidence="1">Multi-pass membrane protein</topology>
    </subcellularLocation>
</comment>
<name>A0A439D987_9PEZI</name>
<dbReference type="Pfam" id="PF20684">
    <property type="entry name" value="Fung_rhodopsin"/>
    <property type="match status" value="1"/>
</dbReference>
<evidence type="ECO:0000256" key="3">
    <source>
        <dbReference type="ARBA" id="ARBA00022989"/>
    </source>
</evidence>
<proteinExistence type="inferred from homology"/>
<evidence type="ECO:0000313" key="8">
    <source>
        <dbReference type="EMBL" id="RWA10970.1"/>
    </source>
</evidence>
<evidence type="ECO:0000256" key="1">
    <source>
        <dbReference type="ARBA" id="ARBA00004141"/>
    </source>
</evidence>
<keyword evidence="4 6" id="KW-0472">Membrane</keyword>